<keyword evidence="2" id="KW-0223">Dioxygenase</keyword>
<dbReference type="SUPFAM" id="SSF51197">
    <property type="entry name" value="Clavaminate synthase-like"/>
    <property type="match status" value="1"/>
</dbReference>
<comment type="cofactor">
    <cofactor evidence="1">
        <name>Fe(2+)</name>
        <dbReference type="ChEBI" id="CHEBI:29033"/>
    </cofactor>
</comment>
<accession>A0ABY3RD88</accession>
<keyword evidence="2" id="KW-0560">Oxidoreductase</keyword>
<evidence type="ECO:0000256" key="1">
    <source>
        <dbReference type="ARBA" id="ARBA00001954"/>
    </source>
</evidence>
<sequence length="291" mass="32781">MYFHRTKFEVESASFRVDMGAIMLTCEQIERYHRRGYLLLPDWFDNQEVDTLRAELPSLLNHDSPGRTTEADKKSVRIFYGVHQISPLFDALTRHPRMLPLAMSLLGEQVYVHQSKLNMKSGFQGSGFEWHQDFAFWHGRDGMPKPNVVNFIVFLDDVDIFNAPIYLLPGSHERGLAPSQGKELMPHDHVKELVAELGIEAATGPRGTLLVFGGLIAHASPPNISPFNRALALVTYNAVSNVLTAGTDASHAHLAEREIVALASHQDDDILRRPAPPYRSRMEEFRIAMKA</sequence>
<dbReference type="Pfam" id="PF05721">
    <property type="entry name" value="PhyH"/>
    <property type="match status" value="1"/>
</dbReference>
<protein>
    <submittedName>
        <fullName evidence="2">Phytanoyl-CoA dioxygenase family protein</fullName>
    </submittedName>
</protein>
<organism evidence="2 3">
    <name type="scientific">Bradyrhizobium ontarionense</name>
    <dbReference type="NCBI Taxonomy" id="2898149"/>
    <lineage>
        <taxon>Bacteria</taxon>
        <taxon>Pseudomonadati</taxon>
        <taxon>Pseudomonadota</taxon>
        <taxon>Alphaproteobacteria</taxon>
        <taxon>Hyphomicrobiales</taxon>
        <taxon>Nitrobacteraceae</taxon>
        <taxon>Bradyrhizobium</taxon>
    </lineage>
</organism>
<gene>
    <name evidence="2" type="ORF">LQG66_01170</name>
</gene>
<evidence type="ECO:0000313" key="2">
    <source>
        <dbReference type="EMBL" id="UFZ04962.1"/>
    </source>
</evidence>
<dbReference type="Proteomes" id="UP001431010">
    <property type="component" value="Chromosome"/>
</dbReference>
<dbReference type="GO" id="GO:0051213">
    <property type="term" value="F:dioxygenase activity"/>
    <property type="evidence" value="ECO:0007669"/>
    <property type="project" value="UniProtKB-KW"/>
</dbReference>
<dbReference type="RefSeq" id="WP_231322489.1">
    <property type="nucleotide sequence ID" value="NZ_CP088156.1"/>
</dbReference>
<evidence type="ECO:0000313" key="3">
    <source>
        <dbReference type="Proteomes" id="UP001431010"/>
    </source>
</evidence>
<reference evidence="2" key="1">
    <citation type="journal article" date="2024" name="Antonie Van Leeuwenhoek">
        <title>Bradyrhizobium ontarionense sp. nov., a novel bacterial symbiont isolated from Aeschynomene indica (Indian jointvetch), harbours photosynthesis, nitrogen fixation and nitrous oxide (N2O) reductase genes.</title>
        <authorList>
            <person name="Bromfield E.S.P."/>
            <person name="Cloutier S."/>
        </authorList>
    </citation>
    <scope>NUCLEOTIDE SEQUENCE</scope>
    <source>
        <strain evidence="2">A19</strain>
    </source>
</reference>
<dbReference type="PANTHER" id="PTHR20883:SF48">
    <property type="entry name" value="ECTOINE DIOXYGENASE"/>
    <property type="match status" value="1"/>
</dbReference>
<dbReference type="EMBL" id="CP088156">
    <property type="protein sequence ID" value="UFZ04962.1"/>
    <property type="molecule type" value="Genomic_DNA"/>
</dbReference>
<name>A0ABY3RD88_9BRAD</name>
<proteinExistence type="predicted"/>
<keyword evidence="3" id="KW-1185">Reference proteome</keyword>
<dbReference type="PANTHER" id="PTHR20883">
    <property type="entry name" value="PHYTANOYL-COA DIOXYGENASE DOMAIN CONTAINING 1"/>
    <property type="match status" value="1"/>
</dbReference>
<dbReference type="Gene3D" id="2.60.120.620">
    <property type="entry name" value="q2cbj1_9rhob like domain"/>
    <property type="match status" value="1"/>
</dbReference>
<dbReference type="InterPro" id="IPR008775">
    <property type="entry name" value="Phytyl_CoA_dOase-like"/>
</dbReference>